<keyword evidence="7 12" id="KW-0963">Cytoplasm</keyword>
<dbReference type="InterPro" id="IPR044524">
    <property type="entry name" value="Isoase_HisA-like"/>
</dbReference>
<keyword evidence="8 12" id="KW-0028">Amino-acid biosynthesis</keyword>
<dbReference type="Proteomes" id="UP001276902">
    <property type="component" value="Unassembled WGS sequence"/>
</dbReference>
<evidence type="ECO:0000313" key="16">
    <source>
        <dbReference type="Proteomes" id="UP001276902"/>
    </source>
</evidence>
<evidence type="ECO:0000256" key="13">
    <source>
        <dbReference type="RuleBase" id="RU003657"/>
    </source>
</evidence>
<dbReference type="GO" id="GO:0000105">
    <property type="term" value="P:L-histidine biosynthetic process"/>
    <property type="evidence" value="ECO:0007669"/>
    <property type="project" value="UniProtKB-UniRule"/>
</dbReference>
<gene>
    <name evidence="12 15" type="primary">hisA</name>
    <name evidence="15" type="ORF">MQE39_05150</name>
</gene>
<comment type="similarity">
    <text evidence="4 12 13">Belongs to the HisA/HisF family.</text>
</comment>
<evidence type="ECO:0000256" key="7">
    <source>
        <dbReference type="ARBA" id="ARBA00022490"/>
    </source>
</evidence>
<evidence type="ECO:0000256" key="8">
    <source>
        <dbReference type="ARBA" id="ARBA00022605"/>
    </source>
</evidence>
<evidence type="ECO:0000256" key="3">
    <source>
        <dbReference type="ARBA" id="ARBA00005133"/>
    </source>
</evidence>
<evidence type="ECO:0000256" key="14">
    <source>
        <dbReference type="RuleBase" id="RU003658"/>
    </source>
</evidence>
<feature type="active site" description="Proton acceptor" evidence="12">
    <location>
        <position position="8"/>
    </location>
</feature>
<evidence type="ECO:0000256" key="1">
    <source>
        <dbReference type="ARBA" id="ARBA00000901"/>
    </source>
</evidence>
<dbReference type="InterPro" id="IPR013785">
    <property type="entry name" value="Aldolase_TIM"/>
</dbReference>
<dbReference type="Pfam" id="PF00977">
    <property type="entry name" value="His_biosynth"/>
    <property type="match status" value="1"/>
</dbReference>
<keyword evidence="9 12" id="KW-0368">Histidine biosynthesis</keyword>
<comment type="pathway">
    <text evidence="3 12 14">Amino-acid biosynthesis; L-histidine biosynthesis; L-histidine from 5-phospho-alpha-D-ribose 1-diphosphate: step 4/9.</text>
</comment>
<dbReference type="InterPro" id="IPR023016">
    <property type="entry name" value="HisA/PriA"/>
</dbReference>
<evidence type="ECO:0000256" key="2">
    <source>
        <dbReference type="ARBA" id="ARBA00004496"/>
    </source>
</evidence>
<reference evidence="15" key="1">
    <citation type="submission" date="2022-03" db="EMBL/GenBank/DDBJ databases">
        <title>First case of bacteraemia caused by Dielma fastidiosa in a patient hospitalised with diverticulitis.</title>
        <authorList>
            <person name="Forman-Ankjaer B."/>
            <person name="Hvid-Jensen F."/>
            <person name="Kobel C.M."/>
            <person name="Greve T."/>
        </authorList>
    </citation>
    <scope>NUCLEOTIDE SEQUENCE</scope>
    <source>
        <strain evidence="15">AUH_DF_2021</strain>
    </source>
</reference>
<comment type="subcellular location">
    <subcellularLocation>
        <location evidence="2 12 14">Cytoplasm</location>
    </subcellularLocation>
</comment>
<dbReference type="InterPro" id="IPR006062">
    <property type="entry name" value="His_biosynth"/>
</dbReference>
<feature type="active site" description="Proton donor" evidence="12">
    <location>
        <position position="128"/>
    </location>
</feature>
<dbReference type="GO" id="GO:0000162">
    <property type="term" value="P:L-tryptophan biosynthetic process"/>
    <property type="evidence" value="ECO:0007669"/>
    <property type="project" value="TreeGrafter"/>
</dbReference>
<evidence type="ECO:0000256" key="12">
    <source>
        <dbReference type="HAMAP-Rule" id="MF_01014"/>
    </source>
</evidence>
<evidence type="ECO:0000256" key="11">
    <source>
        <dbReference type="ARBA" id="ARBA00030547"/>
    </source>
</evidence>
<comment type="caution">
    <text evidence="15">The sequence shown here is derived from an EMBL/GenBank/DDBJ whole genome shotgun (WGS) entry which is preliminary data.</text>
</comment>
<protein>
    <recommendedName>
        <fullName evidence="6 12">1-(5-phosphoribosyl)-5-[(5-phosphoribosylamino)methylideneamino] imidazole-4-carboxamide isomerase</fullName>
        <ecNumber evidence="5 12">5.3.1.16</ecNumber>
    </recommendedName>
    <alternativeName>
        <fullName evidence="11 12">Phosphoribosylformimino-5-aminoimidazole carboxamide ribotide isomerase</fullName>
    </alternativeName>
</protein>
<evidence type="ECO:0000256" key="10">
    <source>
        <dbReference type="ARBA" id="ARBA00023235"/>
    </source>
</evidence>
<dbReference type="FunFam" id="3.20.20.70:FF:000009">
    <property type="entry name" value="1-(5-phosphoribosyl)-5-[(5-phosphoribosylamino)methylideneamino] imidazole-4-carboxamide isomerase"/>
    <property type="match status" value="1"/>
</dbReference>
<evidence type="ECO:0000256" key="9">
    <source>
        <dbReference type="ARBA" id="ARBA00023102"/>
    </source>
</evidence>
<dbReference type="PANTHER" id="PTHR43090:SF2">
    <property type="entry name" value="1-(5-PHOSPHORIBOSYL)-5-[(5-PHOSPHORIBOSYLAMINO)METHYLIDENEAMINO] IMIDAZOLE-4-CARBOXAMIDE ISOMERASE"/>
    <property type="match status" value="1"/>
</dbReference>
<evidence type="ECO:0000256" key="6">
    <source>
        <dbReference type="ARBA" id="ARBA00018464"/>
    </source>
</evidence>
<dbReference type="PANTHER" id="PTHR43090">
    <property type="entry name" value="1-(5-PHOSPHORIBOSYL)-5-[(5-PHOSPHORIBOSYLAMINO)METHYLIDENEAMINO] IMIDAZOLE-4-CARBOXAMIDE ISOMERASE"/>
    <property type="match status" value="1"/>
</dbReference>
<organism evidence="15 16">
    <name type="scientific">Dielma fastidiosa</name>
    <dbReference type="NCBI Taxonomy" id="1034346"/>
    <lineage>
        <taxon>Bacteria</taxon>
        <taxon>Bacillati</taxon>
        <taxon>Bacillota</taxon>
        <taxon>Erysipelotrichia</taxon>
        <taxon>Erysipelotrichales</taxon>
        <taxon>Erysipelotrichaceae</taxon>
        <taxon>Dielma</taxon>
    </lineage>
</organism>
<dbReference type="InterPro" id="IPR006063">
    <property type="entry name" value="HisA_bact_arch"/>
</dbReference>
<name>A0AB35UI24_9FIRM</name>
<dbReference type="GO" id="GO:0005737">
    <property type="term" value="C:cytoplasm"/>
    <property type="evidence" value="ECO:0007669"/>
    <property type="project" value="UniProtKB-SubCell"/>
</dbReference>
<dbReference type="RefSeq" id="WP_320883216.1">
    <property type="nucleotide sequence ID" value="NZ_BAABZA010000001.1"/>
</dbReference>
<sequence length="238" mass="25661">MICIPAIDLLDGQAVRLFQGDYEKGEAVGEVDSILKRLNHAKAQLLHVVDLNGAKCGQRVNEALIAKIVQKAEMPVEVGGGIRTMEAIEAYLNCGVKRVILGTAALEDETFLKAALARYGDQIAVGVDCKDGFVCVRGWLSESQVNYIEFAKHLEALGVLTLIVTDIKTDGTLQGPNLTMLKALRSQVSLQIIASGGIRDLQNLRDLKAIGMDGAIMGKAIYANTIDLEAAVKLWQEA</sequence>
<dbReference type="EC" id="5.3.1.16" evidence="5 12"/>
<proteinExistence type="inferred from homology"/>
<dbReference type="Gene3D" id="3.20.20.70">
    <property type="entry name" value="Aldolase class I"/>
    <property type="match status" value="1"/>
</dbReference>
<dbReference type="EMBL" id="JALDAW010000011">
    <property type="protein sequence ID" value="MDY5167508.1"/>
    <property type="molecule type" value="Genomic_DNA"/>
</dbReference>
<evidence type="ECO:0000256" key="4">
    <source>
        <dbReference type="ARBA" id="ARBA00009667"/>
    </source>
</evidence>
<accession>A0AB35UI24</accession>
<comment type="catalytic activity">
    <reaction evidence="1 12 14">
        <text>1-(5-phospho-beta-D-ribosyl)-5-[(5-phospho-beta-D-ribosylamino)methylideneamino]imidazole-4-carboxamide = 5-[(5-phospho-1-deoxy-D-ribulos-1-ylimino)methylamino]-1-(5-phospho-beta-D-ribosyl)imidazole-4-carboxamide</text>
        <dbReference type="Rhea" id="RHEA:15469"/>
        <dbReference type="ChEBI" id="CHEBI:58435"/>
        <dbReference type="ChEBI" id="CHEBI:58525"/>
        <dbReference type="EC" id="5.3.1.16"/>
    </reaction>
</comment>
<dbReference type="CDD" id="cd04732">
    <property type="entry name" value="HisA"/>
    <property type="match status" value="1"/>
</dbReference>
<keyword evidence="10 12" id="KW-0413">Isomerase</keyword>
<dbReference type="GO" id="GO:0003949">
    <property type="term" value="F:1-(5-phosphoribosyl)-5-[(5-phosphoribosylamino)methylideneamino]imidazole-4-carboxamide isomerase activity"/>
    <property type="evidence" value="ECO:0007669"/>
    <property type="project" value="UniProtKB-UniRule"/>
</dbReference>
<evidence type="ECO:0000313" key="15">
    <source>
        <dbReference type="EMBL" id="MDY5167508.1"/>
    </source>
</evidence>
<dbReference type="AlphaFoldDB" id="A0AB35UI24"/>
<dbReference type="NCBIfam" id="TIGR00007">
    <property type="entry name" value="1-(5-phosphoribosyl)-5-[(5-phosphoribosylamino)methylideneamino]imidazole-4-carboxamide isomerase"/>
    <property type="match status" value="1"/>
</dbReference>
<dbReference type="InterPro" id="IPR011060">
    <property type="entry name" value="RibuloseP-bd_barrel"/>
</dbReference>
<dbReference type="HAMAP" id="MF_01014">
    <property type="entry name" value="HisA"/>
    <property type="match status" value="1"/>
</dbReference>
<dbReference type="SUPFAM" id="SSF51366">
    <property type="entry name" value="Ribulose-phoshate binding barrel"/>
    <property type="match status" value="1"/>
</dbReference>
<evidence type="ECO:0000256" key="5">
    <source>
        <dbReference type="ARBA" id="ARBA00012550"/>
    </source>
</evidence>